<gene>
    <name evidence="1" type="ORF">R1flu_008747</name>
</gene>
<reference evidence="1 2" key="1">
    <citation type="submission" date="2024-09" db="EMBL/GenBank/DDBJ databases">
        <title>Chromosome-scale assembly of Riccia fluitans.</title>
        <authorList>
            <person name="Paukszto L."/>
            <person name="Sawicki J."/>
            <person name="Karawczyk K."/>
            <person name="Piernik-Szablinska J."/>
            <person name="Szczecinska M."/>
            <person name="Mazdziarz M."/>
        </authorList>
    </citation>
    <scope>NUCLEOTIDE SEQUENCE [LARGE SCALE GENOMIC DNA]</scope>
    <source>
        <strain evidence="1">Rf_01</strain>
        <tissue evidence="1">Aerial parts of the thallus</tissue>
    </source>
</reference>
<keyword evidence="2" id="KW-1185">Reference proteome</keyword>
<name>A0ABD1YFP3_9MARC</name>
<accession>A0ABD1YFP3</accession>
<protein>
    <submittedName>
        <fullName evidence="1">Uncharacterized protein</fullName>
    </submittedName>
</protein>
<evidence type="ECO:0000313" key="1">
    <source>
        <dbReference type="EMBL" id="KAL2624502.1"/>
    </source>
</evidence>
<dbReference type="EMBL" id="JBHFFA010000005">
    <property type="protein sequence ID" value="KAL2624502.1"/>
    <property type="molecule type" value="Genomic_DNA"/>
</dbReference>
<proteinExistence type="predicted"/>
<sequence length="100" mass="10902">MCSLMTGKTSVRTFPRDENKLYPSLSNSRLTSTSHWIKPSREGAISTVQKTTLQSSNVLLLCAIRSCACRSISLSRGDGGSAQLPNSIPIQSLCIRSSRR</sequence>
<evidence type="ECO:0000313" key="2">
    <source>
        <dbReference type="Proteomes" id="UP001605036"/>
    </source>
</evidence>
<dbReference type="Proteomes" id="UP001605036">
    <property type="component" value="Unassembled WGS sequence"/>
</dbReference>
<comment type="caution">
    <text evidence="1">The sequence shown here is derived from an EMBL/GenBank/DDBJ whole genome shotgun (WGS) entry which is preliminary data.</text>
</comment>
<organism evidence="1 2">
    <name type="scientific">Riccia fluitans</name>
    <dbReference type="NCBI Taxonomy" id="41844"/>
    <lineage>
        <taxon>Eukaryota</taxon>
        <taxon>Viridiplantae</taxon>
        <taxon>Streptophyta</taxon>
        <taxon>Embryophyta</taxon>
        <taxon>Marchantiophyta</taxon>
        <taxon>Marchantiopsida</taxon>
        <taxon>Marchantiidae</taxon>
        <taxon>Marchantiales</taxon>
        <taxon>Ricciaceae</taxon>
        <taxon>Riccia</taxon>
    </lineage>
</organism>
<dbReference type="AlphaFoldDB" id="A0ABD1YFP3"/>